<evidence type="ECO:0000259" key="4">
    <source>
        <dbReference type="PROSITE" id="PS50026"/>
    </source>
</evidence>
<organism evidence="5 6">
    <name type="scientific">Cirrhinus molitorella</name>
    <name type="common">mud carp</name>
    <dbReference type="NCBI Taxonomy" id="172907"/>
    <lineage>
        <taxon>Eukaryota</taxon>
        <taxon>Metazoa</taxon>
        <taxon>Chordata</taxon>
        <taxon>Craniata</taxon>
        <taxon>Vertebrata</taxon>
        <taxon>Euteleostomi</taxon>
        <taxon>Actinopterygii</taxon>
        <taxon>Neopterygii</taxon>
        <taxon>Teleostei</taxon>
        <taxon>Ostariophysi</taxon>
        <taxon>Cypriniformes</taxon>
        <taxon>Cyprinidae</taxon>
        <taxon>Labeoninae</taxon>
        <taxon>Labeonini</taxon>
        <taxon>Cirrhinus</taxon>
    </lineage>
</organism>
<dbReference type="SMART" id="SM00179">
    <property type="entry name" value="EGF_CA"/>
    <property type="match status" value="5"/>
</dbReference>
<feature type="disulfide bond" evidence="2">
    <location>
        <begin position="13"/>
        <end position="23"/>
    </location>
</feature>
<dbReference type="InterPro" id="IPR001791">
    <property type="entry name" value="Laminin_G"/>
</dbReference>
<feature type="disulfide bond" evidence="2">
    <location>
        <begin position="360"/>
        <end position="369"/>
    </location>
</feature>
<dbReference type="InterPro" id="IPR001881">
    <property type="entry name" value="EGF-like_Ca-bd_dom"/>
</dbReference>
<keyword evidence="2" id="KW-0245">EGF-like domain</keyword>
<evidence type="ECO:0000313" key="6">
    <source>
        <dbReference type="Proteomes" id="UP001558613"/>
    </source>
</evidence>
<accession>A0ABR3MC56</accession>
<gene>
    <name evidence="5" type="ORF">QQF64_005397</name>
</gene>
<feature type="domain" description="EGF-like" evidence="4">
    <location>
        <begin position="329"/>
        <end position="370"/>
    </location>
</feature>
<dbReference type="PANTHER" id="PTHR15036:SF85">
    <property type="entry name" value="SP2353, ISOFORM A"/>
    <property type="match status" value="1"/>
</dbReference>
<dbReference type="EMBL" id="JAYMGO010000013">
    <property type="protein sequence ID" value="KAL1262658.1"/>
    <property type="molecule type" value="Genomic_DNA"/>
</dbReference>
<dbReference type="InterPro" id="IPR000742">
    <property type="entry name" value="EGF"/>
</dbReference>
<keyword evidence="1 2" id="KW-1015">Disulfide bond</keyword>
<dbReference type="CDD" id="cd00054">
    <property type="entry name" value="EGF_CA"/>
    <property type="match status" value="5"/>
</dbReference>
<name>A0ABR3MC56_9TELE</name>
<reference evidence="5 6" key="1">
    <citation type="submission" date="2023-09" db="EMBL/GenBank/DDBJ databases">
        <authorList>
            <person name="Wang M."/>
        </authorList>
    </citation>
    <scope>NUCLEOTIDE SEQUENCE [LARGE SCALE GENOMIC DNA]</scope>
    <source>
        <strain evidence="5">GT-2023</strain>
        <tissue evidence="5">Liver</tissue>
    </source>
</reference>
<feature type="domain" description="Laminin G" evidence="3">
    <location>
        <begin position="375"/>
        <end position="575"/>
    </location>
</feature>
<evidence type="ECO:0000256" key="1">
    <source>
        <dbReference type="ARBA" id="ARBA00023157"/>
    </source>
</evidence>
<dbReference type="Pfam" id="PF02210">
    <property type="entry name" value="Laminin_G_2"/>
    <property type="match status" value="5"/>
</dbReference>
<feature type="domain" description="EGF-like" evidence="4">
    <location>
        <begin position="846"/>
        <end position="882"/>
    </location>
</feature>
<dbReference type="PANTHER" id="PTHR15036">
    <property type="entry name" value="PIKACHURIN-LIKE PROTEIN"/>
    <property type="match status" value="1"/>
</dbReference>
<feature type="domain" description="EGF-like" evidence="4">
    <location>
        <begin position="884"/>
        <end position="925"/>
    </location>
</feature>
<dbReference type="PROSITE" id="PS01186">
    <property type="entry name" value="EGF_2"/>
    <property type="match status" value="2"/>
</dbReference>
<feature type="disulfide bond" evidence="2">
    <location>
        <begin position="36"/>
        <end position="45"/>
    </location>
</feature>
<feature type="disulfide bond" evidence="2">
    <location>
        <begin position="872"/>
        <end position="881"/>
    </location>
</feature>
<dbReference type="SMART" id="SM00181">
    <property type="entry name" value="EGF"/>
    <property type="match status" value="6"/>
</dbReference>
<feature type="non-terminal residue" evidence="5">
    <location>
        <position position="1"/>
    </location>
</feature>
<dbReference type="PROSITE" id="PS50026">
    <property type="entry name" value="EGF_3"/>
    <property type="match status" value="5"/>
</dbReference>
<comment type="caution">
    <text evidence="5">The sequence shown here is derived from an EMBL/GenBank/DDBJ whole genome shotgun (WGS) entry which is preliminary data.</text>
</comment>
<feature type="domain" description="Laminin G" evidence="3">
    <location>
        <begin position="932"/>
        <end position="1115"/>
    </location>
</feature>
<dbReference type="Pfam" id="PF00008">
    <property type="entry name" value="EGF"/>
    <property type="match status" value="4"/>
</dbReference>
<evidence type="ECO:0000313" key="5">
    <source>
        <dbReference type="EMBL" id="KAL1262658.1"/>
    </source>
</evidence>
<proteinExistence type="predicted"/>
<dbReference type="PROSITE" id="PS50025">
    <property type="entry name" value="LAM_G_DOMAIN"/>
    <property type="match status" value="5"/>
</dbReference>
<keyword evidence="6" id="KW-1185">Reference proteome</keyword>
<feature type="domain" description="EGF-like" evidence="4">
    <location>
        <begin position="9"/>
        <end position="46"/>
    </location>
</feature>
<dbReference type="SUPFAM" id="SSF49899">
    <property type="entry name" value="Concanavalin A-like lectins/glucanases"/>
    <property type="match status" value="5"/>
</dbReference>
<dbReference type="InterPro" id="IPR050372">
    <property type="entry name" value="Neurexin-related_CASP"/>
</dbReference>
<protein>
    <submittedName>
        <fullName evidence="5">Uncharacterized protein</fullName>
    </submittedName>
</protein>
<dbReference type="CDD" id="cd00110">
    <property type="entry name" value="LamG"/>
    <property type="match status" value="5"/>
</dbReference>
<sequence length="1278" mass="140759">WTGLHCEDDINECLLQPCNQGMCIQNEPGHGYTCFCRPGFVGENCEYNYDDCLIQSCPDGFSCKDSINNVSCVPVKKDISSVPPIVLTSVVSWRTIHPNPEIQPTLAPVENLQNTEQPTDISFGRYSGKSFLEFEGIEVSAAFSVTLRFLTESMYGTLLYSASAKKAIFFIKLYISNGVLWYDFLCNQKEGVQRINTAQQVADGNEHVVLLRQYLSPCAAEVTITGFRTVGSIQSNYTSAVSLQRTDRLFIGGLPLWYPLYKEAEPFHNYTGCIEIIEINKLRRFCVDHAIARNNVDNCRSPWHHDPAANSTDSPPQFITVETPPDGRIPPVCPQGLCLNGGSCRPIFLPSGASSFFCDCPLHFTGRLCEQEAAVYFPRFDGTSFLELPSLTSLFQSDTPLTSHSSEDRRTVYLTMKSKTPHGTILYSREQNFGERFLHVFLQNGRPVARLGCSGIHVLTAVASQNIRNNSLVPVIVRYALPSRNNDRLCIIEIDAGNGTANRQQKYMDEPVSEVVFGPTFLGGVPSFSELHHNSGNVSGFIGCIRELQMSSKELYVVGEAIRGQNIQNCGAAVCEHQPCRSGGTCISDAESWFCACPSLYSGKLCQFTACERNPCARGATCVPQTRLEAACLCPYGRQGLLCDEAVNITRPSFSGLDEFGYSSYVAYPSIPSMGHFYEFHLKLTFANNVSALRNNLILFSGQKGQGISGDDFFALGVRNGRIVHKYNLGSGLATIISERLNPRINIHTVHFGRYLKNGWLKVDGQKRRMATSPGPLVGLNTFSQLYVGGYEEYTPELLPPGSRFQNSFQGCIFDLLFRTRRDGKFHPPGGPEGRSASGRNVGQCGVNPCSLVICQNGGTCVDSGSSVHCQCVFGWKGALCSEKVSFCDAEHIPPPNCARGATCVPVPDGYTCQCPLGSAGLFCQQAVSISDPFFSGNQSSWMSFPSINIRHRTHLQLQFQTLSPEGILFYTARYFSSRPGDFLSVSLSAGFVQLRYNLGNETIVLQSPKRVDVTGMRWHTVKAGREGNRGFLILDDEAVTRNSSEGTTTLDVTTNIFIGGVSSLNTVSPDAMEKEPVGFTGGIREVIVNGQDLELTETGALDGVNVGDWDGTACGYKVCLNGGYCHPTGDGLIFWMGKAESEDDDHLAIGLQDGYLKVSVNLGERTALPLVYQNTFCCDHWNYLSITHNRTLILVYVNEERVIFEDIDPFERYVAVNYGGEIYFGGFELKRDVAAVTSGAFTKGFDGSIKDVFLYQDIRELEFLKTSEGFNVYQGVE</sequence>
<feature type="domain" description="EGF-like" evidence="4">
    <location>
        <begin position="607"/>
        <end position="644"/>
    </location>
</feature>
<feature type="domain" description="Laminin G" evidence="3">
    <location>
        <begin position="1101"/>
        <end position="1277"/>
    </location>
</feature>
<dbReference type="Gene3D" id="2.10.25.10">
    <property type="entry name" value="Laminin"/>
    <property type="match status" value="6"/>
</dbReference>
<comment type="caution">
    <text evidence="2">Lacks conserved residue(s) required for the propagation of feature annotation.</text>
</comment>
<evidence type="ECO:0000259" key="3">
    <source>
        <dbReference type="PROSITE" id="PS50025"/>
    </source>
</evidence>
<evidence type="ECO:0000256" key="2">
    <source>
        <dbReference type="PROSITE-ProRule" id="PRU00076"/>
    </source>
</evidence>
<dbReference type="PROSITE" id="PS00022">
    <property type="entry name" value="EGF_1"/>
    <property type="match status" value="5"/>
</dbReference>
<dbReference type="Gene3D" id="2.60.120.200">
    <property type="match status" value="5"/>
</dbReference>
<dbReference type="SUPFAM" id="SSF57196">
    <property type="entry name" value="EGF/Laminin"/>
    <property type="match status" value="2"/>
</dbReference>
<feature type="disulfide bond" evidence="2">
    <location>
        <begin position="915"/>
        <end position="924"/>
    </location>
</feature>
<feature type="disulfide bond" evidence="2">
    <location>
        <begin position="634"/>
        <end position="643"/>
    </location>
</feature>
<dbReference type="Proteomes" id="UP001558613">
    <property type="component" value="Unassembled WGS sequence"/>
</dbReference>
<dbReference type="SMART" id="SM00282">
    <property type="entry name" value="LamG"/>
    <property type="match status" value="5"/>
</dbReference>
<dbReference type="InterPro" id="IPR013320">
    <property type="entry name" value="ConA-like_dom_sf"/>
</dbReference>
<feature type="domain" description="Laminin G" evidence="3">
    <location>
        <begin position="121"/>
        <end position="299"/>
    </location>
</feature>
<feature type="domain" description="Laminin G" evidence="3">
    <location>
        <begin position="655"/>
        <end position="845"/>
    </location>
</feature>